<dbReference type="RefSeq" id="WP_282212027.1">
    <property type="nucleotide sequence ID" value="NZ_CP118247.1"/>
</dbReference>
<feature type="compositionally biased region" description="Gly residues" evidence="1">
    <location>
        <begin position="615"/>
        <end position="635"/>
    </location>
</feature>
<protein>
    <submittedName>
        <fullName evidence="5">DUF2207 domain-containing protein</fullName>
    </submittedName>
</protein>
<feature type="transmembrane region" description="Helical" evidence="2">
    <location>
        <begin position="390"/>
        <end position="411"/>
    </location>
</feature>
<sequence length="635" mass="67927">MDALPRLLPRLLLAIACLLLAVSPGLAREEIRSFTSNLVLAADGTVDVTEILDVNAEGNQIRRGIYRDIPVVMLDDDGVRVRPALHVLTVMRGKLQEPFRTERMGDFIRIWIGDPDVLVLPGVHRYRINYTMTRMGRFFPDHDEVYWNATGNYWNFPILASIATVTLPDGARISDISGYTGEVGSTAQNVKMTQPAPNRATIRSTIALAPGEGLTYAVSFQKGILVPPSSETQFLYWLTDRQASIIPGLGALLTLIYFSLAWWRVGRDPKKGIVIPLFHPPHDVSPALAQYIDSWGWKNNGWTAFTAAIFNLGVKGLVQIDNAGDLKVTPTGRTANTDLTPAETKLFDYVRSSGGFTINKATGPTLNTKRSEFISTIVGQHGGVWFRNNVGYSLLGGVLALAMLGVMVWLGYIELPFLIIAVVAGVFIGGFGGTSKKIMAGNAFSKILLFGWIAIVGINMAGGALTALSTLRFSSATLAGITIVAATIIFAILMRAPTVVGRAAMDKIDGLKLYLETAEKNRLNMDKAPPMTVKRFEALLPFAIALGVEKPWSEHFQGELARNAVADQPSGGGYYPMWYSGSNFSANRFASDISTAATSMSAAMVAAQPVQSSSSGGGGGGSSGGGGGGGGGGGW</sequence>
<keyword evidence="2" id="KW-0812">Transmembrane</keyword>
<evidence type="ECO:0000313" key="5">
    <source>
        <dbReference type="EMBL" id="WDR06513.1"/>
    </source>
</evidence>
<dbReference type="EMBL" id="CP118247">
    <property type="protein sequence ID" value="WDR06513.1"/>
    <property type="molecule type" value="Genomic_DNA"/>
</dbReference>
<name>A0ABY7YYQ1_9HYPH</name>
<keyword evidence="6" id="KW-1185">Reference proteome</keyword>
<feature type="domain" description="Predicted membrane protein YciQ-like C-terminal" evidence="4">
    <location>
        <begin position="449"/>
        <end position="556"/>
    </location>
</feature>
<proteinExistence type="predicted"/>
<dbReference type="InterPro" id="IPR048389">
    <property type="entry name" value="YciQ-like_C"/>
</dbReference>
<accession>A0ABY7YYQ1</accession>
<evidence type="ECO:0000313" key="6">
    <source>
        <dbReference type="Proteomes" id="UP001222118"/>
    </source>
</evidence>
<feature type="transmembrane region" description="Helical" evidence="2">
    <location>
        <begin position="417"/>
        <end position="435"/>
    </location>
</feature>
<feature type="region of interest" description="Disordered" evidence="1">
    <location>
        <begin position="610"/>
        <end position="635"/>
    </location>
</feature>
<feature type="transmembrane region" description="Helical" evidence="2">
    <location>
        <begin position="473"/>
        <end position="493"/>
    </location>
</feature>
<gene>
    <name evidence="5" type="ORF">PSQ90_03340</name>
</gene>
<dbReference type="Pfam" id="PF09972">
    <property type="entry name" value="DUF2207"/>
    <property type="match status" value="1"/>
</dbReference>
<feature type="domain" description="DUF2207" evidence="3">
    <location>
        <begin position="30"/>
        <end position="220"/>
    </location>
</feature>
<evidence type="ECO:0000259" key="4">
    <source>
        <dbReference type="Pfam" id="PF20990"/>
    </source>
</evidence>
<feature type="domain" description="Predicted membrane protein YciQ-like C-terminal" evidence="4">
    <location>
        <begin position="278"/>
        <end position="432"/>
    </location>
</feature>
<reference evidence="5 6" key="1">
    <citation type="submission" date="2023-02" db="EMBL/GenBank/DDBJ databases">
        <title>Devosia chondri sp. nov., isolated from the phycosphere of marine algae.</title>
        <authorList>
            <person name="Kim J.M."/>
            <person name="Lee J.K."/>
            <person name="Choi B.J."/>
            <person name="Bayburt H."/>
            <person name="Jeon C.O."/>
        </authorList>
    </citation>
    <scope>NUCLEOTIDE SEQUENCE [LARGE SCALE GENOMIC DNA]</scope>
    <source>
        <strain evidence="5 6">G2-5</strain>
    </source>
</reference>
<evidence type="ECO:0000256" key="2">
    <source>
        <dbReference type="SAM" id="Phobius"/>
    </source>
</evidence>
<feature type="transmembrane region" description="Helical" evidence="2">
    <location>
        <begin position="245"/>
        <end position="263"/>
    </location>
</feature>
<evidence type="ECO:0000256" key="1">
    <source>
        <dbReference type="SAM" id="MobiDB-lite"/>
    </source>
</evidence>
<evidence type="ECO:0000259" key="3">
    <source>
        <dbReference type="Pfam" id="PF09972"/>
    </source>
</evidence>
<feature type="transmembrane region" description="Helical" evidence="2">
    <location>
        <begin position="447"/>
        <end position="467"/>
    </location>
</feature>
<dbReference type="Proteomes" id="UP001222118">
    <property type="component" value="Chromosome"/>
</dbReference>
<keyword evidence="2" id="KW-1133">Transmembrane helix</keyword>
<dbReference type="InterPro" id="IPR018702">
    <property type="entry name" value="DUF2207"/>
</dbReference>
<dbReference type="Pfam" id="PF20990">
    <property type="entry name" value="DUF2207_C"/>
    <property type="match status" value="2"/>
</dbReference>
<keyword evidence="2" id="KW-0472">Membrane</keyword>
<organism evidence="5 6">
    <name type="scientific">Devosia rhodophyticola</name>
    <dbReference type="NCBI Taxonomy" id="3026423"/>
    <lineage>
        <taxon>Bacteria</taxon>
        <taxon>Pseudomonadati</taxon>
        <taxon>Pseudomonadota</taxon>
        <taxon>Alphaproteobacteria</taxon>
        <taxon>Hyphomicrobiales</taxon>
        <taxon>Devosiaceae</taxon>
        <taxon>Devosia</taxon>
    </lineage>
</organism>